<dbReference type="InterPro" id="IPR001965">
    <property type="entry name" value="Znf_PHD"/>
</dbReference>
<feature type="region of interest" description="Disordered" evidence="5">
    <location>
        <begin position="924"/>
        <end position="980"/>
    </location>
</feature>
<dbReference type="VEuPathDB" id="TriTrypDB:TM35_000111390"/>
<sequence length="980" mass="109001">MSLNNPFATFLGKKITSTNAGIKRSRVEEDISLVPTSLTETRRTTSSATDAASVSDVSPNAAELTHDKNSFSTIPASSSPVKVVLLPDDGEEEEEELRLLLGDTNKVFIRPEKVTLPAVAETGRILNESPLMGEAVHTVDSSNKAVSLKDLPWDTRSNTVLEELAERFEAQFKWELQKNKELLDVFEPFFSDRALDRIENNHQKAQFLPATNVTVEKTATSGGYTLRSYQLTGVQFMLNKFHSGMPCILADDMGLGKTAQIASFLNFLKSEHNIDGPHLIVSPLSTLTSWTRELARWSPTLRVVKYHGERKGRTALRSARVNRHCVYVTTPSVLNQDRGFFRKRAWVVAVVDEAHVLKGSSTMISSVARKLKSCFRIAVTGTPVHNNVGEVWSLLSFLYPSFCTRYDGSDDNTVEAAENSARLLQHIMLRRTKGSIELGIPPRVDEPTIMINPTGVQQRLLTRMTEQVLSENESSGTSLQLHLTHQRIVCNHPLALRLLAAEGRNSGNSGWEERMMSAGVPLEESSIITPSAKMIELDRMLRKFKEEGHRCLIFSNFTSILDLLQALCVLRGYSFERLDGSTQRVERELSMTRFNAPDSACFLFLLTTTAGGVGVTLTGADTVILFDSHYNPQIDRQAADRAHRIGQTRVVRVYRLCLRNTMEERILNVALRKASLGDFIVEGGSCKGDESSGMSLSADRIRQLFEVASNTTNNNNTLNTNDNNHNHITDSALENKNKNKNDDDEVVDVDADDVDTTAEDLMVEDLLHIQEEGLPKVFTTKIESRSGRQTVGVTHNCFVCGEIMRPLEPLYHCSVCPKAYHADCIGERKLQVGVNSLRHWTCSRHSCSSCGKAQAVDGAIFMCTECPLAFCFDCLDPRYFDLDENKTQFVHIRRMYPGMEMEGMDVRQSVYYITCLRCCGVLSSSTSSSSSSVSDEDEDAVSSIDNDNDNNNTNNIINDDGNEGEGGMDESVEEVEVHLI</sequence>
<dbReference type="Gene3D" id="3.30.40.10">
    <property type="entry name" value="Zinc/RING finger domain, C3HC4 (zinc finger)"/>
    <property type="match status" value="1"/>
</dbReference>
<evidence type="ECO:0000313" key="9">
    <source>
        <dbReference type="Proteomes" id="UP000192257"/>
    </source>
</evidence>
<dbReference type="InterPro" id="IPR011011">
    <property type="entry name" value="Znf_FYVE_PHD"/>
</dbReference>
<evidence type="ECO:0000259" key="6">
    <source>
        <dbReference type="PROSITE" id="PS51192"/>
    </source>
</evidence>
<dbReference type="InterPro" id="IPR001650">
    <property type="entry name" value="Helicase_C-like"/>
</dbReference>
<dbReference type="Gene3D" id="3.40.50.300">
    <property type="entry name" value="P-loop containing nucleotide triphosphate hydrolases"/>
    <property type="match status" value="1"/>
</dbReference>
<dbReference type="GO" id="GO:0008270">
    <property type="term" value="F:zinc ion binding"/>
    <property type="evidence" value="ECO:0007669"/>
    <property type="project" value="UniProtKB-KW"/>
</dbReference>
<dbReference type="Gene3D" id="3.40.50.10810">
    <property type="entry name" value="Tandem AAA-ATPase domain"/>
    <property type="match status" value="1"/>
</dbReference>
<evidence type="ECO:0000256" key="3">
    <source>
        <dbReference type="ARBA" id="ARBA00022801"/>
    </source>
</evidence>
<evidence type="ECO:0000256" key="2">
    <source>
        <dbReference type="ARBA" id="ARBA00022771"/>
    </source>
</evidence>
<dbReference type="RefSeq" id="XP_028883671.1">
    <property type="nucleotide sequence ID" value="XM_029024848.1"/>
</dbReference>
<dbReference type="InterPro" id="IPR049730">
    <property type="entry name" value="SNF2/RAD54-like_C"/>
</dbReference>
<feature type="compositionally biased region" description="Low complexity" evidence="5">
    <location>
        <begin position="924"/>
        <end position="933"/>
    </location>
</feature>
<dbReference type="CDD" id="cd18793">
    <property type="entry name" value="SF2_C_SNF"/>
    <property type="match status" value="1"/>
</dbReference>
<comment type="caution">
    <text evidence="8">The sequence shown here is derived from an EMBL/GenBank/DDBJ whole genome shotgun (WGS) entry which is preliminary data.</text>
</comment>
<keyword evidence="3" id="KW-0378">Hydrolase</keyword>
<dbReference type="InterPro" id="IPR014001">
    <property type="entry name" value="Helicase_ATP-bd"/>
</dbReference>
<reference evidence="8 9" key="1">
    <citation type="submission" date="2017-03" db="EMBL/GenBank/DDBJ databases">
        <title>An alternative strategy for trypanosome survival in the mammalian bloodstream revealed through genome and transcriptome analysis of the ubiquitous bovine parasite Trypanosoma (Megatrypanum) theileri.</title>
        <authorList>
            <person name="Kelly S."/>
            <person name="Ivens A."/>
            <person name="Mott A."/>
            <person name="O'Neill E."/>
            <person name="Emms D."/>
            <person name="Macleod O."/>
            <person name="Voorheis P."/>
            <person name="Matthews J."/>
            <person name="Matthews K."/>
            <person name="Carrington M."/>
        </authorList>
    </citation>
    <scope>NUCLEOTIDE SEQUENCE [LARGE SCALE GENOMIC DNA]</scope>
    <source>
        <strain evidence="8">Edinburgh</strain>
    </source>
</reference>
<dbReference type="PANTHER" id="PTHR10799">
    <property type="entry name" value="SNF2/RAD54 HELICASE FAMILY"/>
    <property type="match status" value="1"/>
</dbReference>
<dbReference type="SMART" id="SM00490">
    <property type="entry name" value="HELICc"/>
    <property type="match status" value="1"/>
</dbReference>
<keyword evidence="4" id="KW-0862">Zinc</keyword>
<dbReference type="GO" id="GO:0005524">
    <property type="term" value="F:ATP binding"/>
    <property type="evidence" value="ECO:0007669"/>
    <property type="project" value="InterPro"/>
</dbReference>
<dbReference type="InterPro" id="IPR000330">
    <property type="entry name" value="SNF2_N"/>
</dbReference>
<dbReference type="CDD" id="cd19757">
    <property type="entry name" value="Bbox1"/>
    <property type="match status" value="1"/>
</dbReference>
<dbReference type="SUPFAM" id="SSF52540">
    <property type="entry name" value="P-loop containing nucleoside triphosphate hydrolases"/>
    <property type="match status" value="2"/>
</dbReference>
<feature type="region of interest" description="Disordered" evidence="5">
    <location>
        <begin position="38"/>
        <end position="58"/>
    </location>
</feature>
<dbReference type="Pfam" id="PF00176">
    <property type="entry name" value="SNF2-rel_dom"/>
    <property type="match status" value="1"/>
</dbReference>
<dbReference type="AlphaFoldDB" id="A0A1X0NY53"/>
<dbReference type="Pfam" id="PF00271">
    <property type="entry name" value="Helicase_C"/>
    <property type="match status" value="1"/>
</dbReference>
<dbReference type="InterPro" id="IPR013083">
    <property type="entry name" value="Znf_RING/FYVE/PHD"/>
</dbReference>
<accession>A0A1X0NY53</accession>
<evidence type="ECO:0000259" key="7">
    <source>
        <dbReference type="PROSITE" id="PS51194"/>
    </source>
</evidence>
<keyword evidence="9" id="KW-1185">Reference proteome</keyword>
<feature type="compositionally biased region" description="Acidic residues" evidence="5">
    <location>
        <begin position="960"/>
        <end position="974"/>
    </location>
</feature>
<dbReference type="CDD" id="cd17919">
    <property type="entry name" value="DEXHc_Snf"/>
    <property type="match status" value="1"/>
</dbReference>
<name>A0A1X0NY53_9TRYP</name>
<dbReference type="Proteomes" id="UP000192257">
    <property type="component" value="Unassembled WGS sequence"/>
</dbReference>
<evidence type="ECO:0000256" key="5">
    <source>
        <dbReference type="SAM" id="MobiDB-lite"/>
    </source>
</evidence>
<dbReference type="SMART" id="SM00249">
    <property type="entry name" value="PHD"/>
    <property type="match status" value="2"/>
</dbReference>
<dbReference type="GeneID" id="39984628"/>
<dbReference type="GO" id="GO:0016787">
    <property type="term" value="F:hydrolase activity"/>
    <property type="evidence" value="ECO:0007669"/>
    <property type="project" value="UniProtKB-KW"/>
</dbReference>
<organism evidence="8 9">
    <name type="scientific">Trypanosoma theileri</name>
    <dbReference type="NCBI Taxonomy" id="67003"/>
    <lineage>
        <taxon>Eukaryota</taxon>
        <taxon>Discoba</taxon>
        <taxon>Euglenozoa</taxon>
        <taxon>Kinetoplastea</taxon>
        <taxon>Metakinetoplastina</taxon>
        <taxon>Trypanosomatida</taxon>
        <taxon>Trypanosomatidae</taxon>
        <taxon>Trypanosoma</taxon>
    </lineage>
</organism>
<feature type="compositionally biased region" description="Low complexity" evidence="5">
    <location>
        <begin position="941"/>
        <end position="959"/>
    </location>
</feature>
<dbReference type="PROSITE" id="PS51192">
    <property type="entry name" value="HELICASE_ATP_BIND_1"/>
    <property type="match status" value="1"/>
</dbReference>
<proteinExistence type="predicted"/>
<protein>
    <submittedName>
        <fullName evidence="8">Transcription activator</fullName>
    </submittedName>
</protein>
<keyword evidence="2" id="KW-0863">Zinc-finger</keyword>
<evidence type="ECO:0000256" key="4">
    <source>
        <dbReference type="ARBA" id="ARBA00022833"/>
    </source>
</evidence>
<feature type="domain" description="Helicase ATP-binding" evidence="6">
    <location>
        <begin position="238"/>
        <end position="401"/>
    </location>
</feature>
<feature type="domain" description="Helicase C-terminal" evidence="7">
    <location>
        <begin position="536"/>
        <end position="697"/>
    </location>
</feature>
<dbReference type="OrthoDB" id="5857104at2759"/>
<dbReference type="PROSITE" id="PS51194">
    <property type="entry name" value="HELICASE_CTER"/>
    <property type="match status" value="1"/>
</dbReference>
<dbReference type="SMART" id="SM00487">
    <property type="entry name" value="DEXDc"/>
    <property type="match status" value="1"/>
</dbReference>
<dbReference type="InterPro" id="IPR038718">
    <property type="entry name" value="SNF2-like_sf"/>
</dbReference>
<dbReference type="InterPro" id="IPR027417">
    <property type="entry name" value="P-loop_NTPase"/>
</dbReference>
<dbReference type="STRING" id="67003.A0A1X0NY53"/>
<evidence type="ECO:0000256" key="1">
    <source>
        <dbReference type="ARBA" id="ARBA00022723"/>
    </source>
</evidence>
<gene>
    <name evidence="8" type="ORF">TM35_000111390</name>
</gene>
<evidence type="ECO:0000313" key="8">
    <source>
        <dbReference type="EMBL" id="ORC89605.1"/>
    </source>
</evidence>
<keyword evidence="1" id="KW-0479">Metal-binding</keyword>
<dbReference type="EMBL" id="NBCO01000011">
    <property type="protein sequence ID" value="ORC89605.1"/>
    <property type="molecule type" value="Genomic_DNA"/>
</dbReference>
<dbReference type="SUPFAM" id="SSF57903">
    <property type="entry name" value="FYVE/PHD zinc finger"/>
    <property type="match status" value="1"/>
</dbReference>